<dbReference type="InterPro" id="IPR036390">
    <property type="entry name" value="WH_DNA-bd_sf"/>
</dbReference>
<dbReference type="Pfam" id="PF03466">
    <property type="entry name" value="LysR_substrate"/>
    <property type="match status" value="1"/>
</dbReference>
<dbReference type="CDD" id="cd05466">
    <property type="entry name" value="PBP2_LTTR_substrate"/>
    <property type="match status" value="1"/>
</dbReference>
<evidence type="ECO:0000256" key="4">
    <source>
        <dbReference type="ARBA" id="ARBA00023163"/>
    </source>
</evidence>
<dbReference type="Proteomes" id="UP000007054">
    <property type="component" value="Chromosome"/>
</dbReference>
<evidence type="ECO:0000313" key="6">
    <source>
        <dbReference type="EMBL" id="CBL17958.1"/>
    </source>
</evidence>
<dbReference type="HOGENOM" id="CLU_039613_32_1_9"/>
<organism evidence="6 7">
    <name type="scientific">Ruminococcus champanellensis (strain DSM 18848 / JCM 17042 / KCTC 15320 / 18P13)</name>
    <dbReference type="NCBI Taxonomy" id="213810"/>
    <lineage>
        <taxon>Bacteria</taxon>
        <taxon>Bacillati</taxon>
        <taxon>Bacillota</taxon>
        <taxon>Clostridia</taxon>
        <taxon>Eubacteriales</taxon>
        <taxon>Oscillospiraceae</taxon>
        <taxon>Ruminococcus</taxon>
    </lineage>
</organism>
<dbReference type="RefSeq" id="WP_015558864.1">
    <property type="nucleotide sequence ID" value="NC_021039.1"/>
</dbReference>
<dbReference type="Gene3D" id="1.10.10.10">
    <property type="entry name" value="Winged helix-like DNA-binding domain superfamily/Winged helix DNA-binding domain"/>
    <property type="match status" value="1"/>
</dbReference>
<evidence type="ECO:0000256" key="1">
    <source>
        <dbReference type="ARBA" id="ARBA00009437"/>
    </source>
</evidence>
<gene>
    <name evidence="6" type="ordered locus">RUM_19150</name>
</gene>
<keyword evidence="2" id="KW-0805">Transcription regulation</keyword>
<dbReference type="EMBL" id="FP929052">
    <property type="protein sequence ID" value="CBL17958.1"/>
    <property type="molecule type" value="Genomic_DNA"/>
</dbReference>
<sequence>MNTLFFKYAIEVEQTRSITKAAENLYMAQPNLSKAIRELEETLGFPIFVRSSKGVIPTDQGREFLKYAHSIMLELDKMSKISEMSDGAVQSFRISIPRGSYIAHGFTEFAAQLDPGKRVMLNVVETNSMQTIQHVLDGQSDLGIIRYQVAFEPYFMDYLREKQLAFEPIWEFAYLLLLSKEHPLADRSQISAEDLEHYTEIVHGDLQVPYLTEAHRSGYGDGRNIHSKIYLYERANQFELLNRIPSTFMWVSPVPDTLLNRYDLIQRACRAERNLHKDLLIYPQGYQFRPIDRQFIDQLFAAKNEVAFKTYD</sequence>
<protein>
    <submittedName>
        <fullName evidence="6">Transcriptional regulator</fullName>
    </submittedName>
</protein>
<dbReference type="KEGG" id="rch:RUM_19150"/>
<reference evidence="6" key="1">
    <citation type="submission" date="2010-03" db="EMBL/GenBank/DDBJ databases">
        <title>The genome sequence of Ruminococcus sp. 18P13.</title>
        <authorList>
            <consortium name="metaHIT consortium -- http://www.metahit.eu/"/>
            <person name="Pajon A."/>
            <person name="Turner K."/>
            <person name="Parkhill J."/>
            <person name="Bernalier A."/>
        </authorList>
    </citation>
    <scope>NUCLEOTIDE SEQUENCE [LARGE SCALE GENOMIC DNA]</scope>
    <source>
        <strain evidence="6">Type strain: 18P13</strain>
    </source>
</reference>
<dbReference type="GO" id="GO:0003677">
    <property type="term" value="F:DNA binding"/>
    <property type="evidence" value="ECO:0007669"/>
    <property type="project" value="UniProtKB-KW"/>
</dbReference>
<keyword evidence="7" id="KW-1185">Reference proteome</keyword>
<dbReference type="SUPFAM" id="SSF53850">
    <property type="entry name" value="Periplasmic binding protein-like II"/>
    <property type="match status" value="1"/>
</dbReference>
<dbReference type="Pfam" id="PF00126">
    <property type="entry name" value="HTH_1"/>
    <property type="match status" value="1"/>
</dbReference>
<dbReference type="BioCyc" id="RCHA213810:RUM_RS09295-MONOMER"/>
<keyword evidence="4" id="KW-0804">Transcription</keyword>
<evidence type="ECO:0000313" key="7">
    <source>
        <dbReference type="Proteomes" id="UP000007054"/>
    </source>
</evidence>
<dbReference type="PANTHER" id="PTHR30346">
    <property type="entry name" value="TRANSCRIPTIONAL DUAL REGULATOR HCAR-RELATED"/>
    <property type="match status" value="1"/>
</dbReference>
<dbReference type="PANTHER" id="PTHR30346:SF28">
    <property type="entry name" value="HTH-TYPE TRANSCRIPTIONAL REGULATOR CYNR"/>
    <property type="match status" value="1"/>
</dbReference>
<accession>D4LEB3</accession>
<evidence type="ECO:0000256" key="3">
    <source>
        <dbReference type="ARBA" id="ARBA00023125"/>
    </source>
</evidence>
<dbReference type="GO" id="GO:0003700">
    <property type="term" value="F:DNA-binding transcription factor activity"/>
    <property type="evidence" value="ECO:0007669"/>
    <property type="project" value="InterPro"/>
</dbReference>
<comment type="similarity">
    <text evidence="1">Belongs to the LysR transcriptional regulatory family.</text>
</comment>
<dbReference type="SUPFAM" id="SSF46785">
    <property type="entry name" value="Winged helix' DNA-binding domain"/>
    <property type="match status" value="1"/>
</dbReference>
<dbReference type="InterPro" id="IPR005119">
    <property type="entry name" value="LysR_subst-bd"/>
</dbReference>
<dbReference type="InterPro" id="IPR036388">
    <property type="entry name" value="WH-like_DNA-bd_sf"/>
</dbReference>
<proteinExistence type="inferred from homology"/>
<dbReference type="PATRIC" id="fig|213810.4.peg.1815"/>
<dbReference type="GO" id="GO:0032993">
    <property type="term" value="C:protein-DNA complex"/>
    <property type="evidence" value="ECO:0007669"/>
    <property type="project" value="TreeGrafter"/>
</dbReference>
<keyword evidence="3" id="KW-0238">DNA-binding</keyword>
<reference evidence="6" key="2">
    <citation type="submission" date="2010-03" db="EMBL/GenBank/DDBJ databases">
        <authorList>
            <person name="Pajon A."/>
        </authorList>
    </citation>
    <scope>NUCLEOTIDE SEQUENCE</scope>
    <source>
        <strain evidence="6">Type strain: 18P13</strain>
    </source>
</reference>
<dbReference type="STRING" id="213810.RUM_19150"/>
<dbReference type="InterPro" id="IPR000847">
    <property type="entry name" value="LysR_HTH_N"/>
</dbReference>
<evidence type="ECO:0000259" key="5">
    <source>
        <dbReference type="PROSITE" id="PS50931"/>
    </source>
</evidence>
<name>D4LEB3_RUMC1</name>
<dbReference type="PROSITE" id="PS50931">
    <property type="entry name" value="HTH_LYSR"/>
    <property type="match status" value="1"/>
</dbReference>
<feature type="domain" description="HTH lysR-type" evidence="5">
    <location>
        <begin position="1"/>
        <end position="58"/>
    </location>
</feature>
<dbReference type="Gene3D" id="3.40.190.290">
    <property type="match status" value="1"/>
</dbReference>
<evidence type="ECO:0000256" key="2">
    <source>
        <dbReference type="ARBA" id="ARBA00023015"/>
    </source>
</evidence>
<dbReference type="AlphaFoldDB" id="D4LEB3"/>
<dbReference type="PRINTS" id="PR00039">
    <property type="entry name" value="HTHLYSR"/>
</dbReference>
<dbReference type="GeneID" id="83156589"/>